<dbReference type="Proteomes" id="UP000257136">
    <property type="component" value="Unassembled WGS sequence"/>
</dbReference>
<dbReference type="FunFam" id="3.40.50.720:FF:000032">
    <property type="entry name" value="UDP-glucose 6-dehydrogenase"/>
    <property type="match status" value="1"/>
</dbReference>
<dbReference type="InterPro" id="IPR028356">
    <property type="entry name" value="UDPglc_DH_euk"/>
</dbReference>
<feature type="binding site" evidence="11">
    <location>
        <begin position="268"/>
        <end position="274"/>
    </location>
    <ligand>
        <name>substrate</name>
    </ligand>
</feature>
<evidence type="ECO:0000256" key="12">
    <source>
        <dbReference type="PIRSR" id="PIRSR500133-3"/>
    </source>
</evidence>
<feature type="binding site" evidence="12">
    <location>
        <position position="35"/>
    </location>
    <ligand>
        <name>NAD(+)</name>
        <dbReference type="ChEBI" id="CHEBI:57540"/>
    </ligand>
</feature>
<dbReference type="AlphaFoldDB" id="A0A3E0EUN4"/>
<dbReference type="PIRSF" id="PIRSF000124">
    <property type="entry name" value="UDPglc_GDPman_dh"/>
    <property type="match status" value="1"/>
</dbReference>
<evidence type="ECO:0000256" key="1">
    <source>
        <dbReference type="ARBA" id="ARBA00004701"/>
    </source>
</evidence>
<comment type="catalytic activity">
    <reaction evidence="7">
        <text>UDP-alpha-D-glucose + 2 NAD(+) + H2O = UDP-alpha-D-glucuronate + 2 NADH + 3 H(+)</text>
        <dbReference type="Rhea" id="RHEA:23596"/>
        <dbReference type="ChEBI" id="CHEBI:15377"/>
        <dbReference type="ChEBI" id="CHEBI:15378"/>
        <dbReference type="ChEBI" id="CHEBI:57540"/>
        <dbReference type="ChEBI" id="CHEBI:57945"/>
        <dbReference type="ChEBI" id="CHEBI:58052"/>
        <dbReference type="ChEBI" id="CHEBI:58885"/>
        <dbReference type="EC" id="1.1.1.22"/>
    </reaction>
</comment>
<evidence type="ECO:0000256" key="9">
    <source>
        <dbReference type="PIRNR" id="PIRNR000124"/>
    </source>
</evidence>
<feature type="binding site" evidence="12">
    <location>
        <begin position="91"/>
        <end position="95"/>
    </location>
    <ligand>
        <name>NAD(+)</name>
        <dbReference type="ChEBI" id="CHEBI:57540"/>
    </ligand>
</feature>
<feature type="domain" description="UDP-glucose/GDP-mannose dehydrogenase C-terminal" evidence="13">
    <location>
        <begin position="333"/>
        <end position="454"/>
    </location>
</feature>
<feature type="binding site" evidence="11">
    <location>
        <begin position="221"/>
        <end position="225"/>
    </location>
    <ligand>
        <name>substrate</name>
    </ligand>
</feature>
<comment type="caution">
    <text evidence="14">The sequence shown here is derived from an EMBL/GenBank/DDBJ whole genome shotgun (WGS) entry which is preliminary data.</text>
</comment>
<dbReference type="Gene3D" id="1.20.5.100">
    <property type="entry name" value="Cytochrome c1, transmembrane anchor, C-terminal"/>
    <property type="match status" value="1"/>
</dbReference>
<keyword evidence="5" id="KW-0560">Oxidoreductase</keyword>
<dbReference type="InterPro" id="IPR008927">
    <property type="entry name" value="6-PGluconate_DH-like_C_sf"/>
</dbReference>
<evidence type="ECO:0000256" key="7">
    <source>
        <dbReference type="ARBA" id="ARBA00047473"/>
    </source>
</evidence>
<dbReference type="EMBL" id="QUNI01000001">
    <property type="protein sequence ID" value="REH01886.1"/>
    <property type="molecule type" value="Genomic_DNA"/>
</dbReference>
<evidence type="ECO:0000313" key="15">
    <source>
        <dbReference type="Proteomes" id="UP000257136"/>
    </source>
</evidence>
<comment type="pathway">
    <text evidence="1">Nucleotide-sugar biosynthesis; UDP-alpha-D-glucuronate biosynthesis; UDP-alpha-D-glucuronate from UDP-alpha-D-glucose: step 1/1.</text>
</comment>
<dbReference type="FunFam" id="1.20.5.100:FF:000001">
    <property type="entry name" value="UDP-glucose 6-dehydrogenase"/>
    <property type="match status" value="1"/>
</dbReference>
<feature type="binding site" evidence="12">
    <location>
        <position position="40"/>
    </location>
    <ligand>
        <name>NAD(+)</name>
        <dbReference type="ChEBI" id="CHEBI:57540"/>
    </ligand>
</feature>
<feature type="binding site" evidence="11">
    <location>
        <position position="449"/>
    </location>
    <ligand>
        <name>substrate</name>
    </ligand>
</feature>
<organism evidence="14 15">
    <name type="scientific">Flavobacterium aquicola</name>
    <dbReference type="NCBI Taxonomy" id="1682742"/>
    <lineage>
        <taxon>Bacteria</taxon>
        <taxon>Pseudomonadati</taxon>
        <taxon>Bacteroidota</taxon>
        <taxon>Flavobacteriia</taxon>
        <taxon>Flavobacteriales</taxon>
        <taxon>Flavobacteriaceae</taxon>
        <taxon>Flavobacterium</taxon>
    </lineage>
</organism>
<evidence type="ECO:0000256" key="6">
    <source>
        <dbReference type="ARBA" id="ARBA00023027"/>
    </source>
</evidence>
<dbReference type="InterPro" id="IPR017476">
    <property type="entry name" value="UDP-Glc/GDP-Man"/>
</dbReference>
<keyword evidence="6 12" id="KW-0520">NAD</keyword>
<dbReference type="InterPro" id="IPR036220">
    <property type="entry name" value="UDP-Glc/GDP-Man_DH_C_sf"/>
</dbReference>
<comment type="similarity">
    <text evidence="2 9">Belongs to the UDP-glucose/GDP-mannose dehydrogenase family.</text>
</comment>
<dbReference type="EC" id="1.1.1.22" evidence="3"/>
<feature type="binding site" evidence="11">
    <location>
        <begin position="162"/>
        <end position="166"/>
    </location>
    <ligand>
        <name>substrate</name>
    </ligand>
</feature>
<dbReference type="InterPro" id="IPR014027">
    <property type="entry name" value="UDP-Glc/GDP-Man_DH_C"/>
</dbReference>
<protein>
    <recommendedName>
        <fullName evidence="4">UDP-glucose 6-dehydrogenase</fullName>
        <ecNumber evidence="3">1.1.1.22</ecNumber>
    </recommendedName>
</protein>
<feature type="binding site" evidence="11">
    <location>
        <begin position="339"/>
        <end position="340"/>
    </location>
    <ligand>
        <name>substrate</name>
    </ligand>
</feature>
<sequence>MKIKNICCLGAGYVGGPTMSVIALKCPEIKVTVVDLNTNRIAAWNDENLEKLPVYEPGLAEVIHQARGRNLFFSTEVDSAIEAADMIFIAVNTPTKTYGEGKGMAADLKFVELCARQIARIAKNDKIIVEKSTLPVRTAQTLQTILDRTGNGVHFEVLSNPEFLAEGTAIEDLLNADRVLIGGKQTESGKKAIQSLVDVYAHWLSPKQILTTNLWSSELSKLTANAFLAQRISSINALSALCEVTEADVDEVANAIGTDSRIGPKFLKASVGFGGSCFQKDILNLVYLCRYFNLPEVAHYWEQVIIINDYQKYRFAKKVISSLFNTVSGKKIVFLGWAFKKDTNDTRESAAIYVADHLIEDGAEIHVYDPKVSETKIKADMRYLWELNGLSEHKIASKLNQIFVYDNPMEALDEAHAVALLTEWDEFKTYDWETIYTKMYQPAFIFDGRNILDAAKLHAIGFEIKGIGKG</sequence>
<proteinExistence type="inferred from homology"/>
<dbReference type="InterPro" id="IPR014026">
    <property type="entry name" value="UDP-Glc/GDP-Man_DH_dimer"/>
</dbReference>
<evidence type="ECO:0000256" key="5">
    <source>
        <dbReference type="ARBA" id="ARBA00023002"/>
    </source>
</evidence>
<dbReference type="RefSeq" id="WP_115809754.1">
    <property type="nucleotide sequence ID" value="NZ_QUNI01000001.1"/>
</dbReference>
<feature type="binding site" evidence="12">
    <location>
        <begin position="132"/>
        <end position="133"/>
    </location>
    <ligand>
        <name>NAD(+)</name>
        <dbReference type="ChEBI" id="CHEBI:57540"/>
    </ligand>
</feature>
<evidence type="ECO:0000256" key="8">
    <source>
        <dbReference type="ARBA" id="ARBA00053241"/>
    </source>
</evidence>
<dbReference type="SUPFAM" id="SSF52413">
    <property type="entry name" value="UDP-glucose/GDP-mannose dehydrogenase C-terminal domain"/>
    <property type="match status" value="1"/>
</dbReference>
<dbReference type="Pfam" id="PF03721">
    <property type="entry name" value="UDPG_MGDP_dh_N"/>
    <property type="match status" value="1"/>
</dbReference>
<feature type="active site" description="Nucleophile" evidence="10">
    <location>
        <position position="277"/>
    </location>
</feature>
<dbReference type="GO" id="GO:0006024">
    <property type="term" value="P:glycosaminoglycan biosynthetic process"/>
    <property type="evidence" value="ECO:0007669"/>
    <property type="project" value="TreeGrafter"/>
</dbReference>
<dbReference type="FunFam" id="3.40.50.720:FF:000114">
    <property type="entry name" value="UDP-glucose 6-dehydrogenase"/>
    <property type="match status" value="1"/>
</dbReference>
<dbReference type="PANTHER" id="PTHR11374">
    <property type="entry name" value="UDP-GLUCOSE DEHYDROGENASE/UDP-MANNAC DEHYDROGENASE"/>
    <property type="match status" value="1"/>
</dbReference>
<name>A0A3E0EUN4_9FLAO</name>
<dbReference type="SMART" id="SM00984">
    <property type="entry name" value="UDPG_MGDP_dh_C"/>
    <property type="match status" value="1"/>
</dbReference>
<feature type="binding site" evidence="12">
    <location>
        <position position="347"/>
    </location>
    <ligand>
        <name>NAD(+)</name>
        <dbReference type="ChEBI" id="CHEBI:57540"/>
    </ligand>
</feature>
<evidence type="ECO:0000256" key="4">
    <source>
        <dbReference type="ARBA" id="ARBA00015132"/>
    </source>
</evidence>
<dbReference type="InterPro" id="IPR036291">
    <property type="entry name" value="NAD(P)-bd_dom_sf"/>
</dbReference>
<feature type="binding site" evidence="12">
    <location>
        <position position="166"/>
    </location>
    <ligand>
        <name>NAD(+)</name>
        <dbReference type="ChEBI" id="CHEBI:57540"/>
    </ligand>
</feature>
<evidence type="ECO:0000256" key="11">
    <source>
        <dbReference type="PIRSR" id="PIRSR500133-2"/>
    </source>
</evidence>
<evidence type="ECO:0000259" key="13">
    <source>
        <dbReference type="SMART" id="SM00984"/>
    </source>
</evidence>
<accession>A0A3E0EUN4</accession>
<dbReference type="NCBIfam" id="TIGR03026">
    <property type="entry name" value="NDP-sugDHase"/>
    <property type="match status" value="1"/>
</dbReference>
<evidence type="ECO:0000313" key="14">
    <source>
        <dbReference type="EMBL" id="REH01886.1"/>
    </source>
</evidence>
<feature type="binding site" evidence="12">
    <location>
        <begin position="10"/>
        <end position="15"/>
    </location>
    <ligand>
        <name>NAD(+)</name>
        <dbReference type="ChEBI" id="CHEBI:57540"/>
    </ligand>
</feature>
<reference evidence="14 15" key="1">
    <citation type="submission" date="2018-08" db="EMBL/GenBank/DDBJ databases">
        <title>Genomic Encyclopedia of Archaeal and Bacterial Type Strains, Phase II (KMG-II): from individual species to whole genera.</title>
        <authorList>
            <person name="Goeker M."/>
        </authorList>
    </citation>
    <scope>NUCLEOTIDE SEQUENCE [LARGE SCALE GENOMIC DNA]</scope>
    <source>
        <strain evidence="14 15">DSM 100880</strain>
    </source>
</reference>
<dbReference type="GO" id="GO:0003979">
    <property type="term" value="F:UDP-glucose 6-dehydrogenase activity"/>
    <property type="evidence" value="ECO:0007669"/>
    <property type="project" value="UniProtKB-EC"/>
</dbReference>
<dbReference type="PANTHER" id="PTHR11374:SF3">
    <property type="entry name" value="UDP-GLUCOSE 6-DEHYDROGENASE"/>
    <property type="match status" value="1"/>
</dbReference>
<dbReference type="Gene3D" id="3.40.50.720">
    <property type="entry name" value="NAD(P)-binding Rossmann-like Domain"/>
    <property type="match status" value="2"/>
</dbReference>
<keyword evidence="15" id="KW-1185">Reference proteome</keyword>
<dbReference type="SUPFAM" id="SSF51735">
    <property type="entry name" value="NAD(P)-binding Rossmann-fold domains"/>
    <property type="match status" value="1"/>
</dbReference>
<dbReference type="Pfam" id="PF00984">
    <property type="entry name" value="UDPG_MGDP_dh"/>
    <property type="match status" value="1"/>
</dbReference>
<dbReference type="GO" id="GO:0006065">
    <property type="term" value="P:UDP-glucuronate biosynthetic process"/>
    <property type="evidence" value="ECO:0007669"/>
    <property type="project" value="UniProtKB-UniPathway"/>
</dbReference>
<evidence type="ECO:0000256" key="2">
    <source>
        <dbReference type="ARBA" id="ARBA00006601"/>
    </source>
</evidence>
<evidence type="ECO:0000256" key="10">
    <source>
        <dbReference type="PIRSR" id="PIRSR500133-1"/>
    </source>
</evidence>
<dbReference type="PIRSF" id="PIRSF500133">
    <property type="entry name" value="UDPglc_DH_euk"/>
    <property type="match status" value="1"/>
</dbReference>
<evidence type="ECO:0000256" key="3">
    <source>
        <dbReference type="ARBA" id="ARBA00012954"/>
    </source>
</evidence>
<dbReference type="Pfam" id="PF03720">
    <property type="entry name" value="UDPG_MGDP_dh_C"/>
    <property type="match status" value="1"/>
</dbReference>
<dbReference type="GO" id="GO:0051287">
    <property type="term" value="F:NAD binding"/>
    <property type="evidence" value="ECO:0007669"/>
    <property type="project" value="InterPro"/>
</dbReference>
<comment type="function">
    <text evidence="8">Catalyzes the conversion of UDP-glucose into UDP-glucuronate, one of the precursors of teichuronic acid.</text>
</comment>
<dbReference type="InterPro" id="IPR001732">
    <property type="entry name" value="UDP-Glc/GDP-Man_DH_N"/>
</dbReference>
<dbReference type="SUPFAM" id="SSF48179">
    <property type="entry name" value="6-phosphogluconate dehydrogenase C-terminal domain-like"/>
    <property type="match status" value="1"/>
</dbReference>
<feature type="binding site" evidence="12">
    <location>
        <begin position="277"/>
        <end position="280"/>
    </location>
    <ligand>
        <name>NAD(+)</name>
        <dbReference type="ChEBI" id="CHEBI:57540"/>
    </ligand>
</feature>
<feature type="binding site" evidence="11">
    <location>
        <position position="261"/>
    </location>
    <ligand>
        <name>substrate</name>
    </ligand>
</feature>
<dbReference type="OrthoDB" id="9803238at2"/>
<dbReference type="UniPathway" id="UPA00038">
    <property type="reaction ID" value="UER00491"/>
</dbReference>
<gene>
    <name evidence="14" type="ORF">C8P67_101370</name>
</gene>